<evidence type="ECO:0000313" key="3">
    <source>
        <dbReference type="Proteomes" id="UP000516173"/>
    </source>
</evidence>
<dbReference type="EMBL" id="AP023396">
    <property type="protein sequence ID" value="BCK55687.1"/>
    <property type="molecule type" value="Genomic_DNA"/>
</dbReference>
<dbReference type="InterPro" id="IPR005325">
    <property type="entry name" value="DUF308_memb"/>
</dbReference>
<keyword evidence="1" id="KW-0472">Membrane</keyword>
<feature type="transmembrane region" description="Helical" evidence="1">
    <location>
        <begin position="136"/>
        <end position="152"/>
    </location>
</feature>
<feature type="transmembrane region" description="Helical" evidence="1">
    <location>
        <begin position="45"/>
        <end position="64"/>
    </location>
</feature>
<feature type="transmembrane region" description="Helical" evidence="1">
    <location>
        <begin position="102"/>
        <end position="124"/>
    </location>
</feature>
<reference evidence="2 3" key="1">
    <citation type="submission" date="2020-08" db="EMBL/GenBank/DDBJ databases">
        <title>Genome Sequencing of Nocardia wallacei strain FMUON74 and assembly.</title>
        <authorList>
            <person name="Toyokawa M."/>
            <person name="Uesaka K."/>
        </authorList>
    </citation>
    <scope>NUCLEOTIDE SEQUENCE [LARGE SCALE GENOMIC DNA]</scope>
    <source>
        <strain evidence="2 3">FMUON74</strain>
    </source>
</reference>
<feature type="transmembrane region" description="Helical" evidence="1">
    <location>
        <begin position="76"/>
        <end position="96"/>
    </location>
</feature>
<evidence type="ECO:0000313" key="2">
    <source>
        <dbReference type="EMBL" id="BCK55687.1"/>
    </source>
</evidence>
<dbReference type="AlphaFoldDB" id="A0A7G1KK97"/>
<sequence>MPTLRLAGRTDMFAGDAWPVALAIGMGSSVLGVMILVWPGKSAPVAGALFGACLVLSALWQLTVAFRARIAGGLRLLEFATALLALLLATWCLQSGDWPSVLALAVGMGWVAHGVVQAVVAVWTDDMPHGGRFERYGVLVVAAGVLLMIWPIETLPALSFPVGLGQIALGAIQIQAAVRLDRAAAQERAVGIHGLLRTEPKTG</sequence>
<dbReference type="Pfam" id="PF03729">
    <property type="entry name" value="DUF308"/>
    <property type="match status" value="2"/>
</dbReference>
<dbReference type="KEGG" id="nwl:NWFMUON74_34590"/>
<proteinExistence type="predicted"/>
<keyword evidence="3" id="KW-1185">Reference proteome</keyword>
<feature type="transmembrane region" description="Helical" evidence="1">
    <location>
        <begin position="20"/>
        <end position="39"/>
    </location>
</feature>
<name>A0A7G1KK97_9NOCA</name>
<gene>
    <name evidence="2" type="ORF">NWFMUON74_34590</name>
</gene>
<organism evidence="2 3">
    <name type="scientific">Nocardia wallacei</name>
    <dbReference type="NCBI Taxonomy" id="480035"/>
    <lineage>
        <taxon>Bacteria</taxon>
        <taxon>Bacillati</taxon>
        <taxon>Actinomycetota</taxon>
        <taxon>Actinomycetes</taxon>
        <taxon>Mycobacteriales</taxon>
        <taxon>Nocardiaceae</taxon>
        <taxon>Nocardia</taxon>
    </lineage>
</organism>
<dbReference type="RefSeq" id="WP_187688755.1">
    <property type="nucleotide sequence ID" value="NZ_AP023396.1"/>
</dbReference>
<protein>
    <submittedName>
        <fullName evidence="2">Membrane protein</fullName>
    </submittedName>
</protein>
<evidence type="ECO:0000256" key="1">
    <source>
        <dbReference type="SAM" id="Phobius"/>
    </source>
</evidence>
<keyword evidence="1" id="KW-0812">Transmembrane</keyword>
<accession>A0A7G1KK97</accession>
<keyword evidence="1" id="KW-1133">Transmembrane helix</keyword>
<dbReference type="Proteomes" id="UP000516173">
    <property type="component" value="Chromosome"/>
</dbReference>
<dbReference type="GeneID" id="80347986"/>